<dbReference type="Proteomes" id="UP001239462">
    <property type="component" value="Unassembled WGS sequence"/>
</dbReference>
<name>A0ABT7PSN7_9BACT</name>
<gene>
    <name evidence="1" type="ORF">QTN89_28880</name>
</gene>
<evidence type="ECO:0000313" key="1">
    <source>
        <dbReference type="EMBL" id="MDM4019502.1"/>
    </source>
</evidence>
<protein>
    <submittedName>
        <fullName evidence="1">DUF2947 family protein</fullName>
    </submittedName>
</protein>
<organism evidence="1 2">
    <name type="scientific">Roseiconus lacunae</name>
    <dbReference type="NCBI Taxonomy" id="2605694"/>
    <lineage>
        <taxon>Bacteria</taxon>
        <taxon>Pseudomonadati</taxon>
        <taxon>Planctomycetota</taxon>
        <taxon>Planctomycetia</taxon>
        <taxon>Pirellulales</taxon>
        <taxon>Pirellulaceae</taxon>
        <taxon>Roseiconus</taxon>
    </lineage>
</organism>
<feature type="non-terminal residue" evidence="1">
    <location>
        <position position="1"/>
    </location>
</feature>
<dbReference type="RefSeq" id="WP_289167627.1">
    <property type="nucleotide sequence ID" value="NZ_JASZZN010000087.1"/>
</dbReference>
<dbReference type="InterPro" id="IPR021334">
    <property type="entry name" value="DUF2947"/>
</dbReference>
<dbReference type="EMBL" id="JASZZN010000087">
    <property type="protein sequence ID" value="MDM4019502.1"/>
    <property type="molecule type" value="Genomic_DNA"/>
</dbReference>
<sequence length="174" mass="20503">VAMAMTTSLADILTTIPMSEFAMKWRFTDPKYDVLPPNHLDQIHPLDDQSAGLVWKLILDSDVHAVDPFKPDFFRHHESTEIRDSHGDADEDARIRKWLYRCAIPFDHVVYLSWQPTWAIKTTWKMLVKYWTSFYYPISDDLSVIDESLDWCLLFHHENEIHFGTNRPRIATEP</sequence>
<dbReference type="Pfam" id="PF11163">
    <property type="entry name" value="DUF2947"/>
    <property type="match status" value="1"/>
</dbReference>
<accession>A0ABT7PSN7</accession>
<reference evidence="1 2" key="1">
    <citation type="submission" date="2023-06" db="EMBL/GenBank/DDBJ databases">
        <title>Roseiconus lacunae JC819 isolated from Gulf of Mannar region, Tamil Nadu.</title>
        <authorList>
            <person name="Pk S."/>
            <person name="Ch S."/>
            <person name="Ch V.R."/>
        </authorList>
    </citation>
    <scope>NUCLEOTIDE SEQUENCE [LARGE SCALE GENOMIC DNA]</scope>
    <source>
        <strain evidence="1 2">JC819</strain>
    </source>
</reference>
<evidence type="ECO:0000313" key="2">
    <source>
        <dbReference type="Proteomes" id="UP001239462"/>
    </source>
</evidence>
<proteinExistence type="predicted"/>
<comment type="caution">
    <text evidence="1">The sequence shown here is derived from an EMBL/GenBank/DDBJ whole genome shotgun (WGS) entry which is preliminary data.</text>
</comment>
<keyword evidence="2" id="KW-1185">Reference proteome</keyword>